<accession>A0ABW5XW33</accession>
<evidence type="ECO:0000313" key="5">
    <source>
        <dbReference type="Proteomes" id="UP001597568"/>
    </source>
</evidence>
<evidence type="ECO:0000313" key="4">
    <source>
        <dbReference type="EMBL" id="MFD2867195.1"/>
    </source>
</evidence>
<organism evidence="4 5">
    <name type="scientific">Kurthia populi</name>
    <dbReference type="NCBI Taxonomy" id="1562132"/>
    <lineage>
        <taxon>Bacteria</taxon>
        <taxon>Bacillati</taxon>
        <taxon>Bacillota</taxon>
        <taxon>Bacilli</taxon>
        <taxon>Bacillales</taxon>
        <taxon>Caryophanaceae</taxon>
        <taxon>Kurthia</taxon>
    </lineage>
</organism>
<dbReference type="Gene3D" id="1.25.40.10">
    <property type="entry name" value="Tetratricopeptide repeat domain"/>
    <property type="match status" value="2"/>
</dbReference>
<dbReference type="InterPro" id="IPR013105">
    <property type="entry name" value="TPR_2"/>
</dbReference>
<dbReference type="Proteomes" id="UP001597568">
    <property type="component" value="Unassembled WGS sequence"/>
</dbReference>
<feature type="repeat" description="TPR" evidence="3">
    <location>
        <begin position="56"/>
        <end position="89"/>
    </location>
</feature>
<dbReference type="PANTHER" id="PTHR45586">
    <property type="entry name" value="TPR REPEAT-CONTAINING PROTEIN PA4667"/>
    <property type="match status" value="1"/>
</dbReference>
<evidence type="ECO:0000256" key="1">
    <source>
        <dbReference type="ARBA" id="ARBA00022737"/>
    </source>
</evidence>
<gene>
    <name evidence="4" type="ORF">ACFSY7_01520</name>
</gene>
<keyword evidence="2 3" id="KW-0802">TPR repeat</keyword>
<keyword evidence="1" id="KW-0677">Repeat</keyword>
<dbReference type="EMBL" id="JBHUOR010000008">
    <property type="protein sequence ID" value="MFD2867195.1"/>
    <property type="molecule type" value="Genomic_DNA"/>
</dbReference>
<dbReference type="RefSeq" id="WP_380146562.1">
    <property type="nucleotide sequence ID" value="NZ_JBHUOR010000008.1"/>
</dbReference>
<dbReference type="InterPro" id="IPR019734">
    <property type="entry name" value="TPR_rpt"/>
</dbReference>
<dbReference type="SUPFAM" id="SSF48452">
    <property type="entry name" value="TPR-like"/>
    <property type="match status" value="2"/>
</dbReference>
<reference evidence="5" key="1">
    <citation type="journal article" date="2019" name="Int. J. Syst. Evol. Microbiol.">
        <title>The Global Catalogue of Microorganisms (GCM) 10K type strain sequencing project: providing services to taxonomists for standard genome sequencing and annotation.</title>
        <authorList>
            <consortium name="The Broad Institute Genomics Platform"/>
            <consortium name="The Broad Institute Genome Sequencing Center for Infectious Disease"/>
            <person name="Wu L."/>
            <person name="Ma J."/>
        </authorList>
    </citation>
    <scope>NUCLEOTIDE SEQUENCE [LARGE SCALE GENOMIC DNA]</scope>
    <source>
        <strain evidence="5">KCTC 33522</strain>
    </source>
</reference>
<dbReference type="PROSITE" id="PS50005">
    <property type="entry name" value="TPR"/>
    <property type="match status" value="2"/>
</dbReference>
<protein>
    <submittedName>
        <fullName evidence="4">Tetratricopeptide repeat protein</fullName>
    </submittedName>
</protein>
<comment type="caution">
    <text evidence="4">The sequence shown here is derived from an EMBL/GenBank/DDBJ whole genome shotgun (WGS) entry which is preliminary data.</text>
</comment>
<dbReference type="SMART" id="SM00028">
    <property type="entry name" value="TPR"/>
    <property type="match status" value="4"/>
</dbReference>
<proteinExistence type="predicted"/>
<evidence type="ECO:0000256" key="2">
    <source>
        <dbReference type="ARBA" id="ARBA00022803"/>
    </source>
</evidence>
<dbReference type="InterPro" id="IPR011990">
    <property type="entry name" value="TPR-like_helical_dom_sf"/>
</dbReference>
<dbReference type="Pfam" id="PF13432">
    <property type="entry name" value="TPR_16"/>
    <property type="match status" value="1"/>
</dbReference>
<keyword evidence="5" id="KW-1185">Reference proteome</keyword>
<feature type="repeat" description="TPR" evidence="3">
    <location>
        <begin position="22"/>
        <end position="55"/>
    </location>
</feature>
<name>A0ABW5XW33_9BACL</name>
<evidence type="ECO:0000256" key="3">
    <source>
        <dbReference type="PROSITE-ProRule" id="PRU00339"/>
    </source>
</evidence>
<dbReference type="Pfam" id="PF07719">
    <property type="entry name" value="TPR_2"/>
    <property type="match status" value="1"/>
</dbReference>
<dbReference type="InterPro" id="IPR051012">
    <property type="entry name" value="CellSynth/LPSAsmb/PSIAsmb"/>
</dbReference>
<dbReference type="PANTHER" id="PTHR45586:SF1">
    <property type="entry name" value="LIPOPOLYSACCHARIDE ASSEMBLY PROTEIN B"/>
    <property type="match status" value="1"/>
</dbReference>
<sequence length="509" mass="59066">MEKNHTTMETSANNVVSFIPTGDFYYHKAMKALEQNHFDQAKKYLKRALELSPDDAKILVQMAYLKMEEESFLEALELLRHANNVEPNDPETVLFLAEVSANMGLAEDAINFATHYLEIEPAGEYREEAEEIIEIVTELLKEEPLENRQGSAEKNYEQERARHLMEKGDFEPAIEILENLIAEYPDFWSAYNNLALAYFYKGEHEQARALLHEVLIGNYGNIHALCNLTVMSYYEQNDADELHLLTETLLKLQPYFVEHRYKLGATLALIGQYEQAYKWLRSLKKLGYVGDTGYYFWLSHAAYFSGCEEESHKVWDELMLIDPSKEGLEPWANVVEVPDSDDILSDRDYLIGRLEHEILQERLLGLFLLGKSPFKQELLAHPTLINIDNYSTIEKLLLAYAMNHDFSEDVALANFYRAVEVLEKLYAQHEPLTMDTTFLLQLWLVLFEKGLHEEYAFKNPLALAAATEYMFYAVREKVTKKEIAEWYGTTTKTLTKYVDELMQFLPIFD</sequence>